<comment type="catalytic activity">
    <reaction evidence="14">
        <text>L-lysyl-glycine(out) = L-lysyl-glycine(in)</text>
        <dbReference type="Rhea" id="RHEA:79407"/>
        <dbReference type="ChEBI" id="CHEBI:191202"/>
    </reaction>
</comment>
<reference evidence="22" key="1">
    <citation type="journal article" date="2011" name="Genome Biol.">
        <title>Comparative genomics of the social amoebae Dictyostelium discoideum and Dictyostelium purpureum.</title>
        <authorList>
            <consortium name="US DOE Joint Genome Institute (JGI-PGF)"/>
            <person name="Sucgang R."/>
            <person name="Kuo A."/>
            <person name="Tian X."/>
            <person name="Salerno W."/>
            <person name="Parikh A."/>
            <person name="Feasley C.L."/>
            <person name="Dalin E."/>
            <person name="Tu H."/>
            <person name="Huang E."/>
            <person name="Barry K."/>
            <person name="Lindquist E."/>
            <person name="Shapiro H."/>
            <person name="Bruce D."/>
            <person name="Schmutz J."/>
            <person name="Salamov A."/>
            <person name="Fey P."/>
            <person name="Gaudet P."/>
            <person name="Anjard C."/>
            <person name="Babu M.M."/>
            <person name="Basu S."/>
            <person name="Bushmanova Y."/>
            <person name="van der Wel H."/>
            <person name="Katoh-Kurasawa M."/>
            <person name="Dinh C."/>
            <person name="Coutinho P.M."/>
            <person name="Saito T."/>
            <person name="Elias M."/>
            <person name="Schaap P."/>
            <person name="Kay R.R."/>
            <person name="Henrissat B."/>
            <person name="Eichinger L."/>
            <person name="Rivero F."/>
            <person name="Putnam N.H."/>
            <person name="West C.M."/>
            <person name="Loomis W.F."/>
            <person name="Chisholm R.L."/>
            <person name="Shaulsky G."/>
            <person name="Strassmann J.E."/>
            <person name="Queller D.C."/>
            <person name="Kuspa A."/>
            <person name="Grigoriev I.V."/>
        </authorList>
    </citation>
    <scope>NUCLEOTIDE SEQUENCE [LARGE SCALE GENOMIC DNA]</scope>
    <source>
        <strain evidence="22">QSDP1</strain>
    </source>
</reference>
<keyword evidence="19" id="KW-0812">Transmembrane</keyword>
<feature type="transmembrane region" description="Helical" evidence="19">
    <location>
        <begin position="425"/>
        <end position="445"/>
    </location>
</feature>
<evidence type="ECO:0000256" key="18">
    <source>
        <dbReference type="ARBA" id="ARBA00046376"/>
    </source>
</evidence>
<dbReference type="InterPro" id="IPR020846">
    <property type="entry name" value="MFS_dom"/>
</dbReference>
<dbReference type="GO" id="GO:0022857">
    <property type="term" value="F:transmembrane transporter activity"/>
    <property type="evidence" value="ECO:0007669"/>
    <property type="project" value="InterPro"/>
</dbReference>
<comment type="catalytic activity">
    <reaction evidence="6">
        <text>L-lysyl-L-alpha-amino acid(out) = L-lysyl-L-alpha-amino acid(in)</text>
        <dbReference type="Rhea" id="RHEA:79387"/>
        <dbReference type="ChEBI" id="CHEBI:229965"/>
    </reaction>
</comment>
<dbReference type="EMBL" id="GL870952">
    <property type="protein sequence ID" value="EGC39714.1"/>
    <property type="molecule type" value="Genomic_DNA"/>
</dbReference>
<dbReference type="GeneID" id="10509604"/>
<gene>
    <name evidence="21" type="ORF">DICPUDRAFT_52467</name>
</gene>
<keyword evidence="19" id="KW-1133">Transmembrane helix</keyword>
<dbReference type="SUPFAM" id="SSF103473">
    <property type="entry name" value="MFS general substrate transporter"/>
    <property type="match status" value="1"/>
</dbReference>
<dbReference type="PANTHER" id="PTHR23512:SF4">
    <property type="entry name" value="MAJOR FACILITATOR SUPERFAMILY (MFS) PROFILE DOMAIN-CONTAINING PROTEIN"/>
    <property type="match status" value="1"/>
</dbReference>
<dbReference type="STRING" id="5786.F0Z8F5"/>
<feature type="transmembrane region" description="Helical" evidence="19">
    <location>
        <begin position="113"/>
        <end position="132"/>
    </location>
</feature>
<dbReference type="PROSITE" id="PS50850">
    <property type="entry name" value="MFS"/>
    <property type="match status" value="1"/>
</dbReference>
<comment type="catalytic activity">
    <reaction evidence="9">
        <text>L-arginyl-L-alpha-amino acid(out) = L-arginyl-L-alpha-amino acid(in)</text>
        <dbReference type="Rhea" id="RHEA:79371"/>
        <dbReference type="ChEBI" id="CHEBI:84315"/>
    </reaction>
</comment>
<evidence type="ECO:0000256" key="17">
    <source>
        <dbReference type="ARBA" id="ARBA00045709"/>
    </source>
</evidence>
<evidence type="ECO:0000256" key="5">
    <source>
        <dbReference type="ARBA" id="ARBA00044884"/>
    </source>
</evidence>
<feature type="transmembrane region" description="Helical" evidence="19">
    <location>
        <begin position="84"/>
        <end position="106"/>
    </location>
</feature>
<comment type="catalytic activity">
    <reaction evidence="7">
        <text>L-alpha-aminoacyl-L-lysine(out) = L-alpha-aminoacyl-L-lysine(in)</text>
        <dbReference type="Rhea" id="RHEA:79383"/>
        <dbReference type="ChEBI" id="CHEBI:229966"/>
    </reaction>
</comment>
<dbReference type="InParanoid" id="F0Z8F5"/>
<comment type="catalytic activity">
    <reaction evidence="3">
        <text>L-histidyl-glycine(out) = L-histidyl-glycine(in)</text>
        <dbReference type="Rhea" id="RHEA:79395"/>
        <dbReference type="ChEBI" id="CHEBI:229957"/>
    </reaction>
</comment>
<comment type="catalytic activity">
    <reaction evidence="4">
        <text>L-alpha-aminoacyl-L-arginine(out) = L-alpha-aminoacyl-L-arginine(in)</text>
        <dbReference type="Rhea" id="RHEA:79367"/>
        <dbReference type="ChEBI" id="CHEBI:229968"/>
    </reaction>
</comment>
<comment type="subunit">
    <text evidence="18">Homodimer. Interacts with lysosomal protein GLMP (via lumenal domain); the interaction starts while both proteins are still in the endoplasmic reticulum and is required for stabilization of MFSD1 in lysosomes but has no direct effect on its targeting to lysosomes or transporter activity.</text>
</comment>
<comment type="catalytic activity">
    <reaction evidence="2">
        <text>L-lysyl-L-alanine(out) = L-lysyl-L-alanine(in)</text>
        <dbReference type="Rhea" id="RHEA:79399"/>
        <dbReference type="ChEBI" id="CHEBI:229954"/>
    </reaction>
</comment>
<comment type="function">
    <text evidence="17">Lysosomal dipeptide uniporter that selectively exports lysine, arginine or histidine-containing dipeptides with a net positive charge from the lysosome lumen into the cytosol. Could play a role in a specific type of protein O-glycosylation indirectly regulating macrophages migration and tissue invasion. Also essential for liver homeostasis.</text>
</comment>
<dbReference type="Gene3D" id="1.20.1250.20">
    <property type="entry name" value="MFS general substrate transporter like domains"/>
    <property type="match status" value="1"/>
</dbReference>
<evidence type="ECO:0000256" key="13">
    <source>
        <dbReference type="ARBA" id="ARBA00044919"/>
    </source>
</evidence>
<feature type="transmembrane region" description="Helical" evidence="19">
    <location>
        <begin position="457"/>
        <end position="479"/>
    </location>
</feature>
<evidence type="ECO:0000256" key="19">
    <source>
        <dbReference type="SAM" id="Phobius"/>
    </source>
</evidence>
<evidence type="ECO:0000256" key="9">
    <source>
        <dbReference type="ARBA" id="ARBA00044899"/>
    </source>
</evidence>
<feature type="transmembrane region" description="Helical" evidence="19">
    <location>
        <begin position="393"/>
        <end position="418"/>
    </location>
</feature>
<keyword evidence="22" id="KW-1185">Reference proteome</keyword>
<evidence type="ECO:0000256" key="6">
    <source>
        <dbReference type="ARBA" id="ARBA00044891"/>
    </source>
</evidence>
<comment type="catalytic activity">
    <reaction evidence="12">
        <text>L-histidyl-L-alpha-amino acid(out) = L-histidyl-L-alpha-amino acid(in)</text>
        <dbReference type="Rhea" id="RHEA:79379"/>
        <dbReference type="ChEBI" id="CHEBI:229964"/>
    </reaction>
</comment>
<dbReference type="RefSeq" id="XP_003283700.1">
    <property type="nucleotide sequence ID" value="XM_003283652.1"/>
</dbReference>
<dbReference type="PANTHER" id="PTHR23512">
    <property type="entry name" value="MAJOR FACILITATOR SUPERFAMILY DOMAIN-CONTAINING PROTEIN 1"/>
    <property type="match status" value="1"/>
</dbReference>
<evidence type="ECO:0000256" key="15">
    <source>
        <dbReference type="ARBA" id="ARBA00044985"/>
    </source>
</evidence>
<feature type="transmembrane region" description="Helical" evidence="19">
    <location>
        <begin position="339"/>
        <end position="361"/>
    </location>
</feature>
<evidence type="ECO:0000256" key="14">
    <source>
        <dbReference type="ARBA" id="ARBA00044924"/>
    </source>
</evidence>
<dbReference type="InterPro" id="IPR011701">
    <property type="entry name" value="MFS"/>
</dbReference>
<dbReference type="Pfam" id="PF07690">
    <property type="entry name" value="MFS_1"/>
    <property type="match status" value="1"/>
</dbReference>
<dbReference type="VEuPathDB" id="AmoebaDB:DICPUDRAFT_52467"/>
<evidence type="ECO:0000256" key="1">
    <source>
        <dbReference type="ARBA" id="ARBA00004141"/>
    </source>
</evidence>
<feature type="transmembrane region" description="Helical" evidence="19">
    <location>
        <begin position="42"/>
        <end position="64"/>
    </location>
</feature>
<comment type="catalytic activity">
    <reaction evidence="11">
        <text>L-arginyl-glycine(out) = L-arginyl-glycine(in)</text>
        <dbReference type="Rhea" id="RHEA:79391"/>
        <dbReference type="ChEBI" id="CHEBI:229955"/>
    </reaction>
</comment>
<comment type="subcellular location">
    <subcellularLocation>
        <location evidence="1">Membrane</location>
        <topology evidence="1">Multi-pass membrane protein</topology>
    </subcellularLocation>
</comment>
<comment type="catalytic activity">
    <reaction evidence="10">
        <text>L-lysyl-L-lysine(out) = L-lysyl-L-lysine(in)</text>
        <dbReference type="Rhea" id="RHEA:79403"/>
        <dbReference type="ChEBI" id="CHEBI:229956"/>
    </reaction>
</comment>
<evidence type="ECO:0000256" key="12">
    <source>
        <dbReference type="ARBA" id="ARBA00044912"/>
    </source>
</evidence>
<evidence type="ECO:0000256" key="16">
    <source>
        <dbReference type="ARBA" id="ARBA00045018"/>
    </source>
</evidence>
<feature type="transmembrane region" description="Helical" evidence="19">
    <location>
        <begin position="368"/>
        <end position="387"/>
    </location>
</feature>
<dbReference type="AlphaFoldDB" id="F0Z8F5"/>
<dbReference type="InterPro" id="IPR052187">
    <property type="entry name" value="MFSD1"/>
</dbReference>
<dbReference type="OrthoDB" id="424834at2759"/>
<comment type="catalytic activity">
    <reaction evidence="8">
        <text>L-aspartyl-L-lysine(out) = L-aspartyl-L-lysine(in)</text>
        <dbReference type="Rhea" id="RHEA:79411"/>
        <dbReference type="ChEBI" id="CHEBI:229953"/>
    </reaction>
</comment>
<evidence type="ECO:0000256" key="2">
    <source>
        <dbReference type="ARBA" id="ARBA00044876"/>
    </source>
</evidence>
<evidence type="ECO:0000313" key="22">
    <source>
        <dbReference type="Proteomes" id="UP000001064"/>
    </source>
</evidence>
<accession>F0Z8F5</accession>
<dbReference type="InterPro" id="IPR036259">
    <property type="entry name" value="MFS_trans_sf"/>
</dbReference>
<dbReference type="OMA" id="VEPTTCE"/>
<dbReference type="KEGG" id="dpp:DICPUDRAFT_52467"/>
<keyword evidence="19" id="KW-0472">Membrane</keyword>
<feature type="transmembrane region" description="Helical" evidence="19">
    <location>
        <begin position="138"/>
        <end position="157"/>
    </location>
</feature>
<dbReference type="GO" id="GO:0016020">
    <property type="term" value="C:membrane"/>
    <property type="evidence" value="ECO:0007669"/>
    <property type="project" value="UniProtKB-SubCell"/>
</dbReference>
<sequence length="492" mass="54803">MDYIDLDASNNILRKSLRNLQYENPLARKKSNRFKEFFSMKLLKTIFLVFMISNLGYSSFFSYTSPEALSHTFYNVYSLSSRQFSSLFTLYAVPNIVMVFLSGIVVDILGPDRVSIVLSAFVVLSTLIGALSPPNYGIMLFSRFLLGFAGESLIACSNTMMSKWFSSKTLSLGMGVLVGWIYSANFISLVALPAINKAYGFNVCLWVIFFVSVFGIVLNAVYLVLKKRFSDKINQQLHLQQQQKYNNQYDEDSGIILITDLNNDLESIGNINSNYKGLHSFKLKFRESTRKVVSIFKEIPIRMWIIVGIVFFGYTALFGLAIIGPDFLNQKYGYNEQKAALILSSEHVCSALFSPICGVFIKKVSKRIAVLLLSLILFGVGLTLLLVTNVFPLPWIIICGIGYSILNTTIISSLPLFVPDSVIGTCYGFVGTAYNCGLVVFPVLLGALKESTGNYNLSVGVLIANSFIAALLVGLLKYFDLKSKPNERLDKL</sequence>
<feature type="domain" description="Major facilitator superfamily (MFS) profile" evidence="20">
    <location>
        <begin position="42"/>
        <end position="482"/>
    </location>
</feature>
<comment type="catalytic activity">
    <reaction evidence="13">
        <text>L-alanyl-L-lysine(out) = L-alanyl-L-lysine(in)</text>
        <dbReference type="Rhea" id="RHEA:79415"/>
        <dbReference type="ChEBI" id="CHEBI:192470"/>
    </reaction>
</comment>
<organism evidence="21 22">
    <name type="scientific">Dictyostelium purpureum</name>
    <name type="common">Slime mold</name>
    <dbReference type="NCBI Taxonomy" id="5786"/>
    <lineage>
        <taxon>Eukaryota</taxon>
        <taxon>Amoebozoa</taxon>
        <taxon>Evosea</taxon>
        <taxon>Eumycetozoa</taxon>
        <taxon>Dictyostelia</taxon>
        <taxon>Dictyosteliales</taxon>
        <taxon>Dictyosteliaceae</taxon>
        <taxon>Dictyostelium</taxon>
    </lineage>
</organism>
<evidence type="ECO:0000256" key="7">
    <source>
        <dbReference type="ARBA" id="ARBA00044893"/>
    </source>
</evidence>
<evidence type="ECO:0000259" key="20">
    <source>
        <dbReference type="PROSITE" id="PS50850"/>
    </source>
</evidence>
<dbReference type="Proteomes" id="UP000001064">
    <property type="component" value="Unassembled WGS sequence"/>
</dbReference>
<evidence type="ECO:0000256" key="4">
    <source>
        <dbReference type="ARBA" id="ARBA00044881"/>
    </source>
</evidence>
<evidence type="ECO:0000256" key="8">
    <source>
        <dbReference type="ARBA" id="ARBA00044898"/>
    </source>
</evidence>
<evidence type="ECO:0000256" key="3">
    <source>
        <dbReference type="ARBA" id="ARBA00044878"/>
    </source>
</evidence>
<feature type="transmembrane region" description="Helical" evidence="19">
    <location>
        <begin position="169"/>
        <end position="192"/>
    </location>
</feature>
<dbReference type="eggNOG" id="KOG4686">
    <property type="taxonomic scope" value="Eukaryota"/>
</dbReference>
<evidence type="ECO:0000256" key="10">
    <source>
        <dbReference type="ARBA" id="ARBA00044900"/>
    </source>
</evidence>
<proteinExistence type="predicted"/>
<feature type="transmembrane region" description="Helical" evidence="19">
    <location>
        <begin position="198"/>
        <end position="225"/>
    </location>
</feature>
<evidence type="ECO:0000313" key="21">
    <source>
        <dbReference type="EMBL" id="EGC39714.1"/>
    </source>
</evidence>
<dbReference type="FunCoup" id="F0Z8F5">
    <property type="interactions" value="1"/>
</dbReference>
<feature type="transmembrane region" description="Helical" evidence="19">
    <location>
        <begin position="304"/>
        <end position="324"/>
    </location>
</feature>
<name>F0Z8F5_DICPU</name>
<evidence type="ECO:0000256" key="11">
    <source>
        <dbReference type="ARBA" id="ARBA00044903"/>
    </source>
</evidence>
<comment type="catalytic activity">
    <reaction evidence="5">
        <text>L-alpha-aminoacyl-L-histidine(out) = L-alpha-aminoacyl-L-histidine(in)</text>
        <dbReference type="Rhea" id="RHEA:79375"/>
        <dbReference type="ChEBI" id="CHEBI:229967"/>
    </reaction>
</comment>
<protein>
    <recommendedName>
        <fullName evidence="15">Lysosomal dipeptide transporter MFSD1</fullName>
    </recommendedName>
    <alternativeName>
        <fullName evidence="16">Major facilitator superfamily domain-containing protein 1</fullName>
    </alternativeName>
</protein>